<dbReference type="RefSeq" id="WP_221286100.1">
    <property type="nucleotide sequence ID" value="NZ_AP024192.1"/>
</dbReference>
<evidence type="ECO:0000313" key="1">
    <source>
        <dbReference type="EMBL" id="MBM4712861.1"/>
    </source>
</evidence>
<dbReference type="AlphaFoldDB" id="A0AAE2W2T4"/>
<dbReference type="EMBL" id="WUYC01000001">
    <property type="protein sequence ID" value="MBM4712861.1"/>
    <property type="molecule type" value="Genomic_DNA"/>
</dbReference>
<proteinExistence type="predicted"/>
<sequence length="524" mass="58410">MELLYVVEVDVRPADASGLTPVEVRDRVTSHLAEWLSFEHTPTLTIDSLSANGKATLVSTRETRSDNRVSWSIEGTAEVSALAVTVRTEITTNGRADFICLVTVFTEGARTSVRLELGRESLDGVLSPAGTNFFRRPHLLVSLLRDRDLQCWSGPSRVDGRFNWVNPRHAEFVWEAICADGRLLPILLVDGRDSSGQEFARKAAGELAGLAPVLAIDTQSQRLLLDRLDGVDASIPRGGARLVWPDLTLRHPAFTADQARVAPSQLLRMLSSVSVTVRGVNQLRSRANAAQREARNKQIAADLAAAKSQGNLSKEVETQARVIGELKAEVNQYDSWFKQVEEERDSYKAQAAQAAYWRQEAERAHRASGMRVTDWAEAPELAPLNLSDLASFLEKHAQGAIVFTRNAHQSWKRASYPHVGTMHDALISLTQAAIEYRRLGCHFGMLPDDWFKQEWELNLASTDQYMSKNKLDAFDFEDKTYSRLPHLKLGDNTSPNEVGRVYFAMDSEGERFIVDHVGLKLYGL</sequence>
<evidence type="ECO:0000313" key="2">
    <source>
        <dbReference type="Proteomes" id="UP000706122"/>
    </source>
</evidence>
<comment type="caution">
    <text evidence="1">The sequence shown here is derived from an EMBL/GenBank/DDBJ whole genome shotgun (WGS) entry which is preliminary data.</text>
</comment>
<dbReference type="Proteomes" id="UP000706122">
    <property type="component" value="Unassembled WGS sequence"/>
</dbReference>
<reference evidence="1" key="1">
    <citation type="submission" date="2019-11" db="EMBL/GenBank/DDBJ databases">
        <title>Spread of Macrolides and rifampicin resistant Rhodococcus equi in clinical isolates in the USA.</title>
        <authorList>
            <person name="Alvarez-Narvaez S."/>
            <person name="Huber L."/>
            <person name="Cohen N.D."/>
            <person name="Slovis N."/>
            <person name="Greiter M."/>
            <person name="Giguere S."/>
            <person name="Hart K."/>
        </authorList>
    </citation>
    <scope>NUCLEOTIDE SEQUENCE</scope>
    <source>
        <strain evidence="1">Lh_5</strain>
    </source>
</reference>
<name>A0AAE2W2T4_RHOHA</name>
<organism evidence="1 2">
    <name type="scientific">Rhodococcus hoagii</name>
    <name type="common">Corynebacterium equii</name>
    <dbReference type="NCBI Taxonomy" id="43767"/>
    <lineage>
        <taxon>Bacteria</taxon>
        <taxon>Bacillati</taxon>
        <taxon>Actinomycetota</taxon>
        <taxon>Actinomycetes</taxon>
        <taxon>Mycobacteriales</taxon>
        <taxon>Nocardiaceae</taxon>
        <taxon>Prescottella</taxon>
    </lineage>
</organism>
<accession>A0AAE2W2T4</accession>
<gene>
    <name evidence="1" type="ORF">GS551_01400</name>
</gene>
<protein>
    <submittedName>
        <fullName evidence="1">Uncharacterized protein</fullName>
    </submittedName>
</protein>